<dbReference type="EMBL" id="CP032096">
    <property type="protein sequence ID" value="QBZ83238.1"/>
    <property type="molecule type" value="Genomic_DNA"/>
</dbReference>
<evidence type="ECO:0000256" key="8">
    <source>
        <dbReference type="ARBA" id="ARBA00023002"/>
    </source>
</evidence>
<dbReference type="RefSeq" id="WP_135795873.1">
    <property type="nucleotide sequence ID" value="NZ_CP032096.1"/>
</dbReference>
<dbReference type="PANTHER" id="PTHR42907:SF1">
    <property type="entry name" value="FMN-LINKED OXIDOREDUCTASES SUPERFAMILY PROTEIN"/>
    <property type="match status" value="1"/>
</dbReference>
<keyword evidence="7 9" id="KW-0694">RNA-binding</keyword>
<feature type="site" description="Interacts with tRNA; defines subfamily-specific binding signature" evidence="9">
    <location>
        <position position="192"/>
    </location>
</feature>
<keyword evidence="15" id="KW-1185">Reference proteome</keyword>
<keyword evidence="6 9" id="KW-0521">NADP</keyword>
<dbReference type="PANTHER" id="PTHR42907">
    <property type="entry name" value="FMN-LINKED OXIDOREDUCTASES SUPERFAMILY PROTEIN"/>
    <property type="match status" value="1"/>
</dbReference>
<dbReference type="GO" id="GO:0102264">
    <property type="term" value="F:tRNA-dihydrouridine20 synthase activity"/>
    <property type="evidence" value="ECO:0007669"/>
    <property type="project" value="UniProtKB-EC"/>
</dbReference>
<evidence type="ECO:0000256" key="9">
    <source>
        <dbReference type="HAMAP-Rule" id="MF_02041"/>
    </source>
</evidence>
<dbReference type="PIRSF" id="PIRSF006621">
    <property type="entry name" value="Dus"/>
    <property type="match status" value="1"/>
</dbReference>
<feature type="site" description="Interacts with tRNA" evidence="9">
    <location>
        <position position="105"/>
    </location>
</feature>
<keyword evidence="5 9" id="KW-0819">tRNA processing</keyword>
<feature type="binding site" evidence="9 12">
    <location>
        <begin position="252"/>
        <end position="253"/>
    </location>
    <ligand>
        <name>FMN</name>
        <dbReference type="ChEBI" id="CHEBI:58210"/>
    </ligand>
</feature>
<evidence type="ECO:0000313" key="15">
    <source>
        <dbReference type="Proteomes" id="UP000296201"/>
    </source>
</evidence>
<dbReference type="Gene3D" id="3.20.20.70">
    <property type="entry name" value="Aldolase class I"/>
    <property type="match status" value="1"/>
</dbReference>
<evidence type="ECO:0000256" key="11">
    <source>
        <dbReference type="PIRSR" id="PIRSR006621-1"/>
    </source>
</evidence>
<evidence type="ECO:0000256" key="12">
    <source>
        <dbReference type="PIRSR" id="PIRSR006621-2"/>
    </source>
</evidence>
<keyword evidence="3 9" id="KW-0285">Flavoprotein</keyword>
<comment type="catalytic activity">
    <reaction evidence="9">
        <text>5,6-dihydrouridine(20a) in tRNA + NAD(+) = uridine(20a) in tRNA + NADH + H(+)</text>
        <dbReference type="Rhea" id="RHEA:53348"/>
        <dbReference type="Rhea" id="RHEA-COMP:13535"/>
        <dbReference type="Rhea" id="RHEA-COMP:13536"/>
        <dbReference type="ChEBI" id="CHEBI:15378"/>
        <dbReference type="ChEBI" id="CHEBI:57540"/>
        <dbReference type="ChEBI" id="CHEBI:57945"/>
        <dbReference type="ChEBI" id="CHEBI:65315"/>
        <dbReference type="ChEBI" id="CHEBI:74443"/>
    </reaction>
</comment>
<dbReference type="InterPro" id="IPR018517">
    <property type="entry name" value="tRNA_hU_synthase_CS"/>
</dbReference>
<feature type="active site" description="Proton donor" evidence="9 11">
    <location>
        <position position="108"/>
    </location>
</feature>
<dbReference type="Pfam" id="PF01207">
    <property type="entry name" value="Dus"/>
    <property type="match status" value="1"/>
</dbReference>
<dbReference type="OrthoDB" id="9783413at2"/>
<dbReference type="GO" id="GO:0010181">
    <property type="term" value="F:FMN binding"/>
    <property type="evidence" value="ECO:0007669"/>
    <property type="project" value="UniProtKB-UniRule"/>
</dbReference>
<dbReference type="InterPro" id="IPR035587">
    <property type="entry name" value="DUS-like_FMN-bd"/>
</dbReference>
<evidence type="ECO:0000256" key="10">
    <source>
        <dbReference type="PIRNR" id="PIRNR006621"/>
    </source>
</evidence>
<dbReference type="AlphaFoldDB" id="A0A4P7NZU0"/>
<feature type="binding site" evidence="9 12">
    <location>
        <position position="180"/>
    </location>
    <ligand>
        <name>FMN</name>
        <dbReference type="ChEBI" id="CHEBI:58210"/>
    </ligand>
</feature>
<feature type="binding site" evidence="9">
    <location>
        <begin position="24"/>
        <end position="26"/>
    </location>
    <ligand>
        <name>FMN</name>
        <dbReference type="ChEBI" id="CHEBI:58210"/>
    </ligand>
</feature>
<evidence type="ECO:0000256" key="5">
    <source>
        <dbReference type="ARBA" id="ARBA00022694"/>
    </source>
</evidence>
<dbReference type="InterPro" id="IPR004653">
    <property type="entry name" value="DusA"/>
</dbReference>
<evidence type="ECO:0000313" key="14">
    <source>
        <dbReference type="EMBL" id="QBZ83238.1"/>
    </source>
</evidence>
<feature type="binding site" evidence="9 12">
    <location>
        <begin position="220"/>
        <end position="222"/>
    </location>
    <ligand>
        <name>FMN</name>
        <dbReference type="ChEBI" id="CHEBI:58210"/>
    </ligand>
</feature>
<evidence type="ECO:0000256" key="4">
    <source>
        <dbReference type="ARBA" id="ARBA00022643"/>
    </source>
</evidence>
<dbReference type="PROSITE" id="PS01136">
    <property type="entry name" value="UPF0034"/>
    <property type="match status" value="1"/>
</dbReference>
<evidence type="ECO:0000256" key="7">
    <source>
        <dbReference type="ARBA" id="ARBA00022884"/>
    </source>
</evidence>
<feature type="domain" description="DUS-like FMN-binding" evidence="13">
    <location>
        <begin position="22"/>
        <end position="344"/>
    </location>
</feature>
<sequence length="357" mass="39840">MSLKNSLLTPNSLRSSASQFSVAPMLDWTDRHCRVFHRQLTKHAWLYSEMVTTGAIIYGNNLERFLGHSEMDSPVVLQLGGSNPEELAHCARLGEEWGYSEINLNVGCPSDRVQNNMIGACLMAHPNIVADAVSAMKAAVKEIPVTVKSRIGIDEQEDFDALVEFVSAIQAARVDGVIIHARKAWLQGLSPKENRDVPPLKYDWVRRIKALFPELEIAVNGGIQTPEAGLNFLEILKDDAQSLPAVDGVMLGRAVYEKPYLLTEVDALYYDDASPVKSREAILESMYPYIETHLTQGGKLNQVSRHMLGLFAGLPGGRMWRRYISENAFKTGAGIDVLQEAYQRVANEIQRMEEQNR</sequence>
<feature type="binding site" evidence="9 12">
    <location>
        <position position="78"/>
    </location>
    <ligand>
        <name>FMN</name>
        <dbReference type="ChEBI" id="CHEBI:58210"/>
    </ligand>
</feature>
<dbReference type="SUPFAM" id="SSF51395">
    <property type="entry name" value="FMN-linked oxidoreductases"/>
    <property type="match status" value="1"/>
</dbReference>
<gene>
    <name evidence="9 14" type="primary">dusA</name>
    <name evidence="14" type="ORF">GHNINEIG_01286</name>
</gene>
<evidence type="ECO:0000259" key="13">
    <source>
        <dbReference type="Pfam" id="PF01207"/>
    </source>
</evidence>
<dbReference type="InterPro" id="IPR013785">
    <property type="entry name" value="Aldolase_TIM"/>
</dbReference>
<dbReference type="EC" id="1.3.1.91" evidence="9"/>
<keyword evidence="12" id="KW-0547">Nucleotide-binding</keyword>
<evidence type="ECO:0000256" key="2">
    <source>
        <dbReference type="ARBA" id="ARBA00022555"/>
    </source>
</evidence>
<keyword evidence="8 9" id="KW-0560">Oxidoreductase</keyword>
<feature type="binding site" evidence="9 12">
    <location>
        <position position="148"/>
    </location>
    <ligand>
        <name>FMN</name>
        <dbReference type="ChEBI" id="CHEBI:58210"/>
    </ligand>
</feature>
<dbReference type="NCBIfam" id="TIGR00742">
    <property type="entry name" value="yjbN"/>
    <property type="match status" value="1"/>
</dbReference>
<name>A0A4P7NZU0_9GAMM</name>
<dbReference type="HAMAP" id="MF_02041">
    <property type="entry name" value="DusA_subfam"/>
    <property type="match status" value="1"/>
</dbReference>
<dbReference type="GO" id="GO:0102266">
    <property type="term" value="F:tRNA-dihydrouridine20a synthase activity"/>
    <property type="evidence" value="ECO:0007669"/>
    <property type="project" value="RHEA"/>
</dbReference>
<comment type="cofactor">
    <cofactor evidence="1 9 10 12">
        <name>FMN</name>
        <dbReference type="ChEBI" id="CHEBI:58210"/>
    </cofactor>
</comment>
<feature type="site" description="Interacts with tRNA; defines subfamily-specific binding signature" evidence="9">
    <location>
        <position position="318"/>
    </location>
</feature>
<dbReference type="CDD" id="cd02801">
    <property type="entry name" value="DUS_like_FMN"/>
    <property type="match status" value="1"/>
</dbReference>
<comment type="similarity">
    <text evidence="9">Belongs to the Dus family. DusA subfamily.</text>
</comment>
<dbReference type="InterPro" id="IPR001269">
    <property type="entry name" value="DUS_fam"/>
</dbReference>
<evidence type="ECO:0000256" key="1">
    <source>
        <dbReference type="ARBA" id="ARBA00001917"/>
    </source>
</evidence>
<organism evidence="14 15">
    <name type="scientific">Hydrogenovibrio crunogenus</name>
    <dbReference type="NCBI Taxonomy" id="39765"/>
    <lineage>
        <taxon>Bacteria</taxon>
        <taxon>Pseudomonadati</taxon>
        <taxon>Pseudomonadota</taxon>
        <taxon>Gammaproteobacteria</taxon>
        <taxon>Thiotrichales</taxon>
        <taxon>Piscirickettsiaceae</taxon>
        <taxon>Hydrogenovibrio</taxon>
    </lineage>
</organism>
<proteinExistence type="inferred from homology"/>
<evidence type="ECO:0000256" key="6">
    <source>
        <dbReference type="ARBA" id="ARBA00022857"/>
    </source>
</evidence>
<comment type="catalytic activity">
    <reaction evidence="9">
        <text>5,6-dihydrouridine(20) in tRNA + NAD(+) = uridine(20) in tRNA + NADH + H(+)</text>
        <dbReference type="Rhea" id="RHEA:53340"/>
        <dbReference type="Rhea" id="RHEA-COMP:13533"/>
        <dbReference type="Rhea" id="RHEA-COMP:13534"/>
        <dbReference type="ChEBI" id="CHEBI:15378"/>
        <dbReference type="ChEBI" id="CHEBI:57540"/>
        <dbReference type="ChEBI" id="CHEBI:57945"/>
        <dbReference type="ChEBI" id="CHEBI:65315"/>
        <dbReference type="ChEBI" id="CHEBI:74443"/>
        <dbReference type="EC" id="1.3.1.91"/>
    </reaction>
</comment>
<comment type="function">
    <text evidence="9">Catalyzes the synthesis of 5,6-dihydrouridine (D), a modified base found in the D-loop of most tRNAs, via the reduction of the C5-C6 double bond in target uridines. Specifically modifies U20 and U20a in tRNAs.</text>
</comment>
<comment type="catalytic activity">
    <reaction evidence="9">
        <text>5,6-dihydrouridine(20a) in tRNA + NADP(+) = uridine(20a) in tRNA + NADPH + H(+)</text>
        <dbReference type="Rhea" id="RHEA:53344"/>
        <dbReference type="Rhea" id="RHEA-COMP:13535"/>
        <dbReference type="Rhea" id="RHEA-COMP:13536"/>
        <dbReference type="ChEBI" id="CHEBI:15378"/>
        <dbReference type="ChEBI" id="CHEBI:57783"/>
        <dbReference type="ChEBI" id="CHEBI:58349"/>
        <dbReference type="ChEBI" id="CHEBI:65315"/>
        <dbReference type="ChEBI" id="CHEBI:74443"/>
    </reaction>
</comment>
<accession>A0A4P7NZU0</accession>
<evidence type="ECO:0000256" key="3">
    <source>
        <dbReference type="ARBA" id="ARBA00022630"/>
    </source>
</evidence>
<dbReference type="GO" id="GO:0050660">
    <property type="term" value="F:flavin adenine dinucleotide binding"/>
    <property type="evidence" value="ECO:0007669"/>
    <property type="project" value="InterPro"/>
</dbReference>
<feature type="site" description="Interacts with tRNA; defines subfamily-specific binding signature" evidence="9">
    <location>
        <position position="321"/>
    </location>
</feature>
<dbReference type="GO" id="GO:0000049">
    <property type="term" value="F:tRNA binding"/>
    <property type="evidence" value="ECO:0007669"/>
    <property type="project" value="UniProtKB-UniRule"/>
</dbReference>
<keyword evidence="2 9" id="KW-0820">tRNA-binding</keyword>
<dbReference type="NCBIfam" id="NF008774">
    <property type="entry name" value="PRK11815.1"/>
    <property type="match status" value="1"/>
</dbReference>
<reference evidence="14 15" key="1">
    <citation type="submission" date="2018-08" db="EMBL/GenBank/DDBJ databases">
        <title>Horizontal acquisition of hydrogen conversion ability and other habitat adaptations in Hydrogenovibrio crunogenus strains.</title>
        <authorList>
            <person name="Gonnella G."/>
            <person name="Adam N."/>
            <person name="Perner M."/>
        </authorList>
    </citation>
    <scope>NUCLEOTIDE SEQUENCE [LARGE SCALE GENOMIC DNA]</scope>
    <source>
        <strain evidence="14 15">SP-41</strain>
    </source>
</reference>
<dbReference type="Proteomes" id="UP000296201">
    <property type="component" value="Chromosome"/>
</dbReference>
<keyword evidence="4 9" id="KW-0288">FMN</keyword>
<protein>
    <recommendedName>
        <fullName evidence="9">tRNA-dihydrouridine(20/20a) synthase</fullName>
        <ecNumber evidence="9">1.3.1.91</ecNumber>
    </recommendedName>
    <alternativeName>
        <fullName evidence="9">U20-specific dihydrouridine synthase</fullName>
        <shortName evidence="9">U20-specific Dus</shortName>
    </alternativeName>
    <alternativeName>
        <fullName evidence="9">tRNA-dihydrouridine synthase A</fullName>
    </alternativeName>
</protein>
<feature type="site" description="Interacts with tRNA" evidence="9">
    <location>
        <position position="195"/>
    </location>
</feature>
<dbReference type="Gene3D" id="1.20.120.1460">
    <property type="match status" value="1"/>
</dbReference>
<comment type="similarity">
    <text evidence="10">Belongs to the dus family.</text>
</comment>
<comment type="catalytic activity">
    <reaction evidence="9">
        <text>5,6-dihydrouridine(20) in tRNA + NADP(+) = uridine(20) in tRNA + NADPH + H(+)</text>
        <dbReference type="Rhea" id="RHEA:53336"/>
        <dbReference type="Rhea" id="RHEA-COMP:13533"/>
        <dbReference type="Rhea" id="RHEA-COMP:13534"/>
        <dbReference type="ChEBI" id="CHEBI:15378"/>
        <dbReference type="ChEBI" id="CHEBI:57783"/>
        <dbReference type="ChEBI" id="CHEBI:58349"/>
        <dbReference type="ChEBI" id="CHEBI:65315"/>
        <dbReference type="ChEBI" id="CHEBI:74443"/>
        <dbReference type="EC" id="1.3.1.91"/>
    </reaction>
</comment>